<dbReference type="GO" id="GO:0005524">
    <property type="term" value="F:ATP binding"/>
    <property type="evidence" value="ECO:0007669"/>
    <property type="project" value="UniProtKB-KW"/>
</dbReference>
<comment type="caution">
    <text evidence="2">The sequence shown here is derived from an EMBL/GenBank/DDBJ whole genome shotgun (WGS) entry which is preliminary data.</text>
</comment>
<comment type="function">
    <text evidence="1">Phosphorylates Ins(1,3,4,5,6)P5 at position 2 to form Ins(1,2,3,4,5,6)P6 (InsP6 or phytate).</text>
</comment>
<dbReference type="EMBL" id="CAJFCW020000002">
    <property type="protein sequence ID" value="CAG9093156.1"/>
    <property type="molecule type" value="Genomic_DNA"/>
</dbReference>
<organism evidence="2 3">
    <name type="scientific">Bursaphelenchus okinawaensis</name>
    <dbReference type="NCBI Taxonomy" id="465554"/>
    <lineage>
        <taxon>Eukaryota</taxon>
        <taxon>Metazoa</taxon>
        <taxon>Ecdysozoa</taxon>
        <taxon>Nematoda</taxon>
        <taxon>Chromadorea</taxon>
        <taxon>Rhabditida</taxon>
        <taxon>Tylenchina</taxon>
        <taxon>Tylenchomorpha</taxon>
        <taxon>Aphelenchoidea</taxon>
        <taxon>Aphelenchoididae</taxon>
        <taxon>Bursaphelenchus</taxon>
    </lineage>
</organism>
<evidence type="ECO:0000256" key="1">
    <source>
        <dbReference type="RuleBase" id="RU364126"/>
    </source>
</evidence>
<gene>
    <name evidence="2" type="ORF">BOKJ2_LOCUS3629</name>
</gene>
<sequence>MYDRQPADVKEQLIDENNLLQKDGSKLFSSNDERSLLERYFVAATMKDCSLMINCRLVRGPTVWTDESASSRLIRIETASEPLYFAVHVQVVDLDPKHPRNLLNAHQRFMTGVNIINQNPGIHTPCCIETL</sequence>
<accession>A0A811K752</accession>
<comment type="catalytic activity">
    <reaction evidence="1">
        <text>1D-myo-inositol 1,3,4,5,6-pentakisphosphate + ATP = 1D-myo-inositol hexakisphosphate + ADP + H(+)</text>
        <dbReference type="Rhea" id="RHEA:20313"/>
        <dbReference type="ChEBI" id="CHEBI:15378"/>
        <dbReference type="ChEBI" id="CHEBI:30616"/>
        <dbReference type="ChEBI" id="CHEBI:57733"/>
        <dbReference type="ChEBI" id="CHEBI:58130"/>
        <dbReference type="ChEBI" id="CHEBI:456216"/>
        <dbReference type="EC" id="2.7.1.158"/>
    </reaction>
</comment>
<keyword evidence="1" id="KW-0547">Nucleotide-binding</keyword>
<dbReference type="Proteomes" id="UP000783686">
    <property type="component" value="Unassembled WGS sequence"/>
</dbReference>
<proteinExistence type="predicted"/>
<evidence type="ECO:0000313" key="2">
    <source>
        <dbReference type="EMBL" id="CAD5211308.1"/>
    </source>
</evidence>
<dbReference type="OrthoDB" id="272370at2759"/>
<protein>
    <recommendedName>
        <fullName evidence="1">Inositol-pentakisphosphate 2-kinase</fullName>
        <ecNumber evidence="1">2.7.1.158</ecNumber>
    </recommendedName>
</protein>
<dbReference type="EMBL" id="CAJFDH010000002">
    <property type="protein sequence ID" value="CAD5211308.1"/>
    <property type="molecule type" value="Genomic_DNA"/>
</dbReference>
<dbReference type="GO" id="GO:0035299">
    <property type="term" value="F:inositol-1,3,4,5,6-pentakisphosphate 2-kinase activity"/>
    <property type="evidence" value="ECO:0007669"/>
    <property type="project" value="UniProtKB-EC"/>
</dbReference>
<reference evidence="2" key="1">
    <citation type="submission" date="2020-09" db="EMBL/GenBank/DDBJ databases">
        <authorList>
            <person name="Kikuchi T."/>
        </authorList>
    </citation>
    <scope>NUCLEOTIDE SEQUENCE</scope>
    <source>
        <strain evidence="2">SH1</strain>
    </source>
</reference>
<name>A0A811K752_9BILA</name>
<dbReference type="Proteomes" id="UP000614601">
    <property type="component" value="Unassembled WGS sequence"/>
</dbReference>
<keyword evidence="1" id="KW-0418">Kinase</keyword>
<keyword evidence="3" id="KW-1185">Reference proteome</keyword>
<dbReference type="Pfam" id="PF06090">
    <property type="entry name" value="Ins_P5_2-kin"/>
    <property type="match status" value="1"/>
</dbReference>
<comment type="domain">
    <text evidence="1">The EXKPK motif is conserved in inositol-pentakisphosphate 2-kinases of both family 1 and 2.</text>
</comment>
<dbReference type="InterPro" id="IPR009286">
    <property type="entry name" value="Ins_P5_2-kin"/>
</dbReference>
<keyword evidence="1" id="KW-0067">ATP-binding</keyword>
<keyword evidence="1" id="KW-0808">Transferase</keyword>
<evidence type="ECO:0000313" key="3">
    <source>
        <dbReference type="Proteomes" id="UP000614601"/>
    </source>
</evidence>
<dbReference type="AlphaFoldDB" id="A0A811K752"/>
<dbReference type="EC" id="2.7.1.158" evidence="1"/>